<feature type="transmembrane region" description="Helical" evidence="6">
    <location>
        <begin position="546"/>
        <end position="566"/>
    </location>
</feature>
<dbReference type="InterPro" id="IPR045062">
    <property type="entry name" value="Cyt_c_biogenesis_CcsA/CcmC"/>
</dbReference>
<proteinExistence type="predicted"/>
<dbReference type="EMBL" id="UINC01001349">
    <property type="protein sequence ID" value="SUZ78347.1"/>
    <property type="molecule type" value="Genomic_DNA"/>
</dbReference>
<organism evidence="8">
    <name type="scientific">marine metagenome</name>
    <dbReference type="NCBI Taxonomy" id="408172"/>
    <lineage>
        <taxon>unclassified sequences</taxon>
        <taxon>metagenomes</taxon>
        <taxon>ecological metagenomes</taxon>
    </lineage>
</organism>
<protein>
    <recommendedName>
        <fullName evidence="7">Cytochrome c assembly protein domain-containing protein</fullName>
    </recommendedName>
</protein>
<dbReference type="GO" id="GO:0020037">
    <property type="term" value="F:heme binding"/>
    <property type="evidence" value="ECO:0007669"/>
    <property type="project" value="InterPro"/>
</dbReference>
<name>A0A381QJX6_9ZZZZ</name>
<evidence type="ECO:0000256" key="2">
    <source>
        <dbReference type="ARBA" id="ARBA00022692"/>
    </source>
</evidence>
<keyword evidence="5 6" id="KW-0472">Membrane</keyword>
<feature type="transmembrane region" description="Helical" evidence="6">
    <location>
        <begin position="344"/>
        <end position="362"/>
    </location>
</feature>
<dbReference type="GO" id="GO:0017004">
    <property type="term" value="P:cytochrome complex assembly"/>
    <property type="evidence" value="ECO:0007669"/>
    <property type="project" value="UniProtKB-KW"/>
</dbReference>
<feature type="transmembrane region" description="Helical" evidence="6">
    <location>
        <begin position="586"/>
        <end position="604"/>
    </location>
</feature>
<gene>
    <name evidence="8" type="ORF">METZ01_LOCUS31201</name>
</gene>
<accession>A0A381QJX6</accession>
<feature type="transmembrane region" description="Helical" evidence="6">
    <location>
        <begin position="400"/>
        <end position="418"/>
    </location>
</feature>
<keyword evidence="4 6" id="KW-1133">Transmembrane helix</keyword>
<sequence>MAFLLTLPMVNGKEFDERHFPIQEGGRIKPLDTFARNQLLAFYGKRSVKHEGLSAMDWIFNLILDPEKGQEVTKVFNIRSPEVVASLGLAWTNNDHKYVFNEVFSGLQAQFGLISEIHSRKDETRISFERQLLEIYFNATRFREIAYSLSCLVPAVSVNDPILTEKLNLIPGKRVSYAHLIKYIPSISEIYRNMMEKPEEEWSNTEKELIKILLELQKISSNETAQGLKLVPPSQLDKTGTWLSPWELMDGRSHEPHQDKILIALEKYLAGRYEGDKDKMMSAIEDYRVGILSIPNAKPDMYLLKKETWVNEVNLFYTSVAFYLLAFILLGFSRMIQPKWLKIISYVSLILGLVYHTYGIYLRMVIMGRPPVSTLYESIIFVGFTLVVFAVVIEYLRRDGLGLFIGSVGGTILHYVSFGYAADGDTLGMLVAVLNSNFWLATHVTTITLGYGASLVAGFIGHLYLIQAIRKPHNSSSLKDIHKNLFGITLIALFLTLFGTILGGIWADQSWGRFWGWDPKENGALLIVLWQLMMVHMRLTGFAKPAGFALGMIMNNIIVVIAWFGVNLLNVGLHSYGFTSGVALNLALFAALELITGLGTYYWVQSRKERLIV</sequence>
<keyword evidence="3" id="KW-0201">Cytochrome c-type biogenesis</keyword>
<evidence type="ECO:0000313" key="8">
    <source>
        <dbReference type="EMBL" id="SUZ78347.1"/>
    </source>
</evidence>
<feature type="domain" description="Cytochrome c assembly protein" evidence="7">
    <location>
        <begin position="373"/>
        <end position="574"/>
    </location>
</feature>
<comment type="subcellular location">
    <subcellularLocation>
        <location evidence="1">Membrane</location>
        <topology evidence="1">Multi-pass membrane protein</topology>
    </subcellularLocation>
</comment>
<keyword evidence="2 6" id="KW-0812">Transmembrane</keyword>
<evidence type="ECO:0000256" key="6">
    <source>
        <dbReference type="SAM" id="Phobius"/>
    </source>
</evidence>
<evidence type="ECO:0000256" key="3">
    <source>
        <dbReference type="ARBA" id="ARBA00022748"/>
    </source>
</evidence>
<evidence type="ECO:0000256" key="1">
    <source>
        <dbReference type="ARBA" id="ARBA00004141"/>
    </source>
</evidence>
<dbReference type="InterPro" id="IPR002541">
    <property type="entry name" value="Cyt_c_assembly"/>
</dbReference>
<feature type="transmembrane region" description="Helical" evidence="6">
    <location>
        <begin position="315"/>
        <end position="332"/>
    </location>
</feature>
<feature type="transmembrane region" description="Helical" evidence="6">
    <location>
        <begin position="374"/>
        <end position="393"/>
    </location>
</feature>
<reference evidence="8" key="1">
    <citation type="submission" date="2018-05" db="EMBL/GenBank/DDBJ databases">
        <authorList>
            <person name="Lanie J.A."/>
            <person name="Ng W.-L."/>
            <person name="Kazmierczak K.M."/>
            <person name="Andrzejewski T.M."/>
            <person name="Davidsen T.M."/>
            <person name="Wayne K.J."/>
            <person name="Tettelin H."/>
            <person name="Glass J.I."/>
            <person name="Rusch D."/>
            <person name="Podicherti R."/>
            <person name="Tsui H.-C.T."/>
            <person name="Winkler M.E."/>
        </authorList>
    </citation>
    <scope>NUCLEOTIDE SEQUENCE</scope>
</reference>
<feature type="transmembrane region" description="Helical" evidence="6">
    <location>
        <begin position="485"/>
        <end position="507"/>
    </location>
</feature>
<evidence type="ECO:0000256" key="5">
    <source>
        <dbReference type="ARBA" id="ARBA00023136"/>
    </source>
</evidence>
<dbReference type="GO" id="GO:0005886">
    <property type="term" value="C:plasma membrane"/>
    <property type="evidence" value="ECO:0007669"/>
    <property type="project" value="TreeGrafter"/>
</dbReference>
<dbReference type="PANTHER" id="PTHR30071:SF1">
    <property type="entry name" value="CYTOCHROME B_B6 PROTEIN-RELATED"/>
    <property type="match status" value="1"/>
</dbReference>
<dbReference type="PANTHER" id="PTHR30071">
    <property type="entry name" value="HEME EXPORTER PROTEIN C"/>
    <property type="match status" value="1"/>
</dbReference>
<evidence type="ECO:0000259" key="7">
    <source>
        <dbReference type="Pfam" id="PF01578"/>
    </source>
</evidence>
<feature type="transmembrane region" description="Helical" evidence="6">
    <location>
        <begin position="438"/>
        <end position="465"/>
    </location>
</feature>
<dbReference type="AlphaFoldDB" id="A0A381QJX6"/>
<dbReference type="Pfam" id="PF01578">
    <property type="entry name" value="Cytochrom_C_asm"/>
    <property type="match status" value="1"/>
</dbReference>
<evidence type="ECO:0000256" key="4">
    <source>
        <dbReference type="ARBA" id="ARBA00022989"/>
    </source>
</evidence>